<dbReference type="eggNOG" id="COG2152">
    <property type="taxonomic scope" value="Bacteria"/>
</dbReference>
<protein>
    <submittedName>
        <fullName evidence="4">Glycosylase-like protein</fullName>
    </submittedName>
</protein>
<dbReference type="InterPro" id="IPR023296">
    <property type="entry name" value="Glyco_hydro_beta-prop_sf"/>
</dbReference>
<organism evidence="4 5">
    <name type="scientific">Syntrophomonas wolfei subsp. wolfei (strain DSM 2245B / Goettingen)</name>
    <dbReference type="NCBI Taxonomy" id="335541"/>
    <lineage>
        <taxon>Bacteria</taxon>
        <taxon>Bacillati</taxon>
        <taxon>Bacillota</taxon>
        <taxon>Clostridia</taxon>
        <taxon>Eubacteriales</taxon>
        <taxon>Syntrophomonadaceae</taxon>
        <taxon>Syntrophomonas</taxon>
    </lineage>
</organism>
<evidence type="ECO:0000256" key="2">
    <source>
        <dbReference type="ARBA" id="ARBA00022679"/>
    </source>
</evidence>
<dbReference type="PANTHER" id="PTHR34106:SF5">
    <property type="entry name" value="GLYCOSIDASE"/>
    <property type="match status" value="1"/>
</dbReference>
<dbReference type="PANTHER" id="PTHR34106">
    <property type="entry name" value="GLYCOSIDASE"/>
    <property type="match status" value="1"/>
</dbReference>
<gene>
    <name evidence="4" type="ordered locus">Swol_1919</name>
</gene>
<name>Q0AVN8_SYNWW</name>
<dbReference type="InterPro" id="IPR029044">
    <property type="entry name" value="Nucleotide-diphossugar_trans"/>
</dbReference>
<dbReference type="CAZy" id="GT2">
    <property type="family name" value="Glycosyltransferase Family 2"/>
</dbReference>
<reference evidence="5" key="1">
    <citation type="journal article" date="2010" name="Environ. Microbiol.">
        <title>The genome of Syntrophomonas wolfei: new insights into syntrophic metabolism and biohydrogen production.</title>
        <authorList>
            <person name="Sieber J.R."/>
            <person name="Sims D.R."/>
            <person name="Han C."/>
            <person name="Kim E."/>
            <person name="Lykidis A."/>
            <person name="Lapidus A.L."/>
            <person name="McDonnald E."/>
            <person name="Rohlin L."/>
            <person name="Culley D.E."/>
            <person name="Gunsalus R."/>
            <person name="McInerney M.J."/>
        </authorList>
    </citation>
    <scope>NUCLEOTIDE SEQUENCE [LARGE SCALE GENOMIC DNA]</scope>
    <source>
        <strain evidence="5">DSM 2245B / Goettingen</strain>
    </source>
</reference>
<dbReference type="CAZy" id="GH130">
    <property type="family name" value="Glycoside Hydrolase Family 130"/>
</dbReference>
<keyword evidence="1" id="KW-0328">Glycosyltransferase</keyword>
<proteinExistence type="inferred from homology"/>
<dbReference type="HOGENOM" id="CLU_273303_0_0_9"/>
<dbReference type="Pfam" id="PF04041">
    <property type="entry name" value="Glyco_hydro_130"/>
    <property type="match status" value="1"/>
</dbReference>
<sequence>MNNLNTESLFDEVLREIAPELEQYSNYDLLIGIPFHNEVEALPLILQSVDQVLQSWIGRRQLIVCVGDNSGQAVIDSIKKLELKHPHIEFLLPREISGRGMSVRAIIEISARLDADLLVFSANMATERGPGIDGAWLESLLTPIQGHYDLVLGSLRRHLGIDSIAHMLAAPVLEAFYGSRVGDPLGGTYAISHDFCEELAHEARFWGDNIRGYGVDFWLLTRALCWGKSICEVNMGGVIKPHSLETRNRIFYDNLGTIFEALRRDSAIWLQDRLVIKVADILARSEVKQPDFESYSFPDLWQSFQEGYHKYRSLLHSCDHEKEIEKQLQLPPEKFHLSDELWVSALFSLLLAYTFDEQADHREILAALTTLYNGRVASYVLEMRSFSEQLGFLTTREKDAILVGKMDNIRQCLSNRFWLLKPELSRQWLHRREQVKPAIIPLGYMEYVPGKPLVVPKKILGKDQCLINTDCIFRELRKRYENSFNAFLEQGLAVDVNAPPPTIVTAVKDFMERLEQSLEELFPGDLYNEQGLEEFVEALFAVFPQHSMFTVGEDLLREMLVRFPPVNIMIPLACYKPADLLKKMEARDALTYANLVEGRLYSDRTLLWLLDNLKPESFHWVDIKPIILKEELHPGELAQIRLSYLNRVTGRITIKYLEEGKGGKYPRLRYFTSIIRRLAVAENFSQLFQAIVRERKNLGLKVGYSLLKLQKGDELSALNIFENQHHRKLVEKLRYLAKKLSEQGNEEKSRIFTLMADSYGLSQVLEDETFLTCTAWSWASYSFKGGIKIPTPMTTSVENRWFNHEFLELLYQELGYDPKEITQIIFRLIQANKGGQNLLDTLLPARPRDVAVVVQEITNEPSKYLKRYEGNPILEPIEEHDWESKYVLNPGALRIKDKVYLFYRAVGSDGISRIGLAISDGYKVLERLPRPIFSPSTAEEKRGCEDPRLIIIEDRIIMLYTAYDGNIAQIAAASIKVEDFLAGKYENWKRDGLAFKNIWDKDAILFAEKINGKYVIYHRIEPSIWATYMKEISFPLKENHAIIIGPRPGRMWDSLKIGAGAQPLKTKYGWLLVYHGVDYNYVYRLGVILVDLNDPAKVIYRSPNPVLEPEEDYEIGFSGAWVPNVVFTCGAVAATDKEVLEDNDEILVYYGAADTSIGMARATLADLVPEVFRVEVQV</sequence>
<dbReference type="Proteomes" id="UP000001968">
    <property type="component" value="Chromosome"/>
</dbReference>
<dbReference type="InterPro" id="IPR007184">
    <property type="entry name" value="Mannoside_phosphorylase"/>
</dbReference>
<comment type="similarity">
    <text evidence="3">Belongs to the glycosyl hydrolase 130 family.</text>
</comment>
<evidence type="ECO:0000313" key="5">
    <source>
        <dbReference type="Proteomes" id="UP000001968"/>
    </source>
</evidence>
<evidence type="ECO:0000313" key="4">
    <source>
        <dbReference type="EMBL" id="ABI69216.1"/>
    </source>
</evidence>
<evidence type="ECO:0000256" key="1">
    <source>
        <dbReference type="ARBA" id="ARBA00022676"/>
    </source>
</evidence>
<dbReference type="KEGG" id="swo:Swol_1919"/>
<keyword evidence="2" id="KW-0808">Transferase</keyword>
<dbReference type="GO" id="GO:0016757">
    <property type="term" value="F:glycosyltransferase activity"/>
    <property type="evidence" value="ECO:0007669"/>
    <property type="project" value="UniProtKB-KW"/>
</dbReference>
<accession>Q0AVN8</accession>
<dbReference type="SUPFAM" id="SSF75005">
    <property type="entry name" value="Arabinanase/levansucrase/invertase"/>
    <property type="match status" value="1"/>
</dbReference>
<dbReference type="Gene3D" id="3.90.550.10">
    <property type="entry name" value="Spore Coat Polysaccharide Biosynthesis Protein SpsA, Chain A"/>
    <property type="match status" value="1"/>
</dbReference>
<dbReference type="Gene3D" id="2.115.10.20">
    <property type="entry name" value="Glycosyl hydrolase domain, family 43"/>
    <property type="match status" value="1"/>
</dbReference>
<dbReference type="CDD" id="cd18614">
    <property type="entry name" value="GH130"/>
    <property type="match status" value="1"/>
</dbReference>
<keyword evidence="5" id="KW-1185">Reference proteome</keyword>
<dbReference type="RefSeq" id="WP_011641309.1">
    <property type="nucleotide sequence ID" value="NC_008346.1"/>
</dbReference>
<dbReference type="AlphaFoldDB" id="Q0AVN8"/>
<evidence type="ECO:0000256" key="3">
    <source>
        <dbReference type="ARBA" id="ARBA00024356"/>
    </source>
</evidence>
<dbReference type="SUPFAM" id="SSF53448">
    <property type="entry name" value="Nucleotide-diphospho-sugar transferases"/>
    <property type="match status" value="1"/>
</dbReference>
<dbReference type="EMBL" id="CP000448">
    <property type="protein sequence ID" value="ABI69216.1"/>
    <property type="molecule type" value="Genomic_DNA"/>
</dbReference>
<dbReference type="STRING" id="335541.Swol_1919"/>